<sequence>MVDELNRLCIEYKRKIYSSDDIKRFYEKSKNLKHFYEELANELLEWEEKFFTCCYDENNFETNWFLNGKISPIKNVLKVHLKNGRRNKSAIIWRGADYSERILTYQSLYSDVSKFASALKKLNLKKNDYVLIYMPNIPELIIAILACVKIGVVHTVYHPSYSPENLASRFDDCKYKVIITADGYYSKNTVNLKKKVDEAINLARHKPKLCIVVKRLGQRVHMKPLRDLWYHDLISDEDYSRAFAIEEAVYDANDTLFTLVTSTHLKEPKALRYRVAGFLLWAKFSYSLLFDPSDDDVLWNTADIAWITGHVYKIYGPLLNGQTVFIYEDTIDIDNAHNFYEFLDKYNINKFYTTPTILSRLMKADEKKGVFRRQNHLKLIATGGEKRDEESLKWAFVKLLNKSNPIINILTITEAGGAVAAQIPGFSEISDLYSVGKSLPGINLELIDGKTGSLVKKCHTKGELVFASPFPSLTAGICGNKQMLQSIYIKEYNKIKYFRTGDGGEYTDNNDINLLGRLDDVLHVGGKRINLFMIEDAIKKHKFIKDAAVVNVIDEKRGETLIAFCVLNKNIDESLYDDIFRETNELIIDSVGEVILPDVYKITTVIPKTPNGEVQRDILKEVATQML</sequence>
<dbReference type="PANTHER" id="PTHR24095">
    <property type="entry name" value="ACETYL-COENZYME A SYNTHETASE"/>
    <property type="match status" value="1"/>
</dbReference>
<dbReference type="Proteomes" id="UP000322876">
    <property type="component" value="Unassembled WGS sequence"/>
</dbReference>
<dbReference type="OrthoDB" id="9778383at2"/>
<dbReference type="Gene3D" id="3.40.50.12780">
    <property type="entry name" value="N-terminal domain of ligase-like"/>
    <property type="match status" value="1"/>
</dbReference>
<reference evidence="8 9" key="1">
    <citation type="submission" date="2019-06" db="EMBL/GenBank/DDBJ databases">
        <title>Genomic insights into carbon and energy metabolism of Deferribacter autotrophicus revealed new metabolic traits in the phylum Deferribacteres.</title>
        <authorList>
            <person name="Slobodkin A.I."/>
            <person name="Slobodkina G.B."/>
            <person name="Allioux M."/>
            <person name="Alain K."/>
            <person name="Jebbar M."/>
            <person name="Shadrin V."/>
            <person name="Kublanov I.V."/>
            <person name="Toshchakov S.V."/>
            <person name="Bonch-Osmolovskaya E.A."/>
        </authorList>
    </citation>
    <scope>NUCLEOTIDE SEQUENCE [LARGE SCALE GENOMIC DNA]</scope>
    <source>
        <strain evidence="8 9">SL50</strain>
    </source>
</reference>
<evidence type="ECO:0000313" key="9">
    <source>
        <dbReference type="Proteomes" id="UP000322876"/>
    </source>
</evidence>
<protein>
    <recommendedName>
        <fullName evidence="1">acetate--CoA ligase</fullName>
        <ecNumber evidence="1">6.2.1.1</ecNumber>
    </recommendedName>
</protein>
<accession>A0A5A8F2P9</accession>
<gene>
    <name evidence="8" type="ORF">FHQ18_07465</name>
</gene>
<evidence type="ECO:0000256" key="5">
    <source>
        <dbReference type="ARBA" id="ARBA00022990"/>
    </source>
</evidence>
<dbReference type="InterPro" id="IPR000873">
    <property type="entry name" value="AMP-dep_synth/lig_dom"/>
</dbReference>
<dbReference type="GO" id="GO:0005524">
    <property type="term" value="F:ATP binding"/>
    <property type="evidence" value="ECO:0007669"/>
    <property type="project" value="UniProtKB-KW"/>
</dbReference>
<dbReference type="GO" id="GO:0006085">
    <property type="term" value="P:acetyl-CoA biosynthetic process"/>
    <property type="evidence" value="ECO:0007669"/>
    <property type="project" value="TreeGrafter"/>
</dbReference>
<dbReference type="InterPro" id="IPR042099">
    <property type="entry name" value="ANL_N_sf"/>
</dbReference>
<keyword evidence="5" id="KW-0007">Acetylation</keyword>
<evidence type="ECO:0000256" key="1">
    <source>
        <dbReference type="ARBA" id="ARBA00013275"/>
    </source>
</evidence>
<dbReference type="InterPro" id="IPR045851">
    <property type="entry name" value="AMP-bd_C_sf"/>
</dbReference>
<dbReference type="InterPro" id="IPR025110">
    <property type="entry name" value="AMP-bd_C"/>
</dbReference>
<keyword evidence="3" id="KW-0547">Nucleotide-binding</keyword>
<dbReference type="Gene3D" id="3.30.300.30">
    <property type="match status" value="1"/>
</dbReference>
<evidence type="ECO:0000259" key="6">
    <source>
        <dbReference type="Pfam" id="PF00501"/>
    </source>
</evidence>
<evidence type="ECO:0000256" key="3">
    <source>
        <dbReference type="ARBA" id="ARBA00022741"/>
    </source>
</evidence>
<dbReference type="GO" id="GO:0003987">
    <property type="term" value="F:acetate-CoA ligase activity"/>
    <property type="evidence" value="ECO:0007669"/>
    <property type="project" value="UniProtKB-EC"/>
</dbReference>
<dbReference type="RefSeq" id="WP_149266542.1">
    <property type="nucleotide sequence ID" value="NZ_VFJB01000005.1"/>
</dbReference>
<dbReference type="SUPFAM" id="SSF56801">
    <property type="entry name" value="Acetyl-CoA synthetase-like"/>
    <property type="match status" value="1"/>
</dbReference>
<evidence type="ECO:0000256" key="2">
    <source>
        <dbReference type="ARBA" id="ARBA00022598"/>
    </source>
</evidence>
<proteinExistence type="predicted"/>
<keyword evidence="4" id="KW-0067">ATP-binding</keyword>
<dbReference type="PANTHER" id="PTHR24095:SF14">
    <property type="entry name" value="ACETYL-COENZYME A SYNTHETASE 1"/>
    <property type="match status" value="1"/>
</dbReference>
<dbReference type="Pfam" id="PF13193">
    <property type="entry name" value="AMP-binding_C"/>
    <property type="match status" value="1"/>
</dbReference>
<evidence type="ECO:0000259" key="7">
    <source>
        <dbReference type="Pfam" id="PF13193"/>
    </source>
</evidence>
<evidence type="ECO:0000256" key="4">
    <source>
        <dbReference type="ARBA" id="ARBA00022840"/>
    </source>
</evidence>
<feature type="domain" description="AMP-dependent synthetase/ligase" evidence="6">
    <location>
        <begin position="85"/>
        <end position="469"/>
    </location>
</feature>
<dbReference type="Pfam" id="PF00501">
    <property type="entry name" value="AMP-binding"/>
    <property type="match status" value="1"/>
</dbReference>
<feature type="domain" description="AMP-binding enzyme C-terminal" evidence="7">
    <location>
        <begin position="534"/>
        <end position="612"/>
    </location>
</feature>
<keyword evidence="9" id="KW-1185">Reference proteome</keyword>
<keyword evidence="2" id="KW-0436">Ligase</keyword>
<dbReference type="AlphaFoldDB" id="A0A5A8F2P9"/>
<dbReference type="EMBL" id="VFJB01000005">
    <property type="protein sequence ID" value="KAA0258222.1"/>
    <property type="molecule type" value="Genomic_DNA"/>
</dbReference>
<evidence type="ECO:0000313" key="8">
    <source>
        <dbReference type="EMBL" id="KAA0258222.1"/>
    </source>
</evidence>
<comment type="caution">
    <text evidence="8">The sequence shown here is derived from an EMBL/GenBank/DDBJ whole genome shotgun (WGS) entry which is preliminary data.</text>
</comment>
<organism evidence="8 9">
    <name type="scientific">Deferribacter autotrophicus</name>
    <dbReference type="NCBI Taxonomy" id="500465"/>
    <lineage>
        <taxon>Bacteria</taxon>
        <taxon>Pseudomonadati</taxon>
        <taxon>Deferribacterota</taxon>
        <taxon>Deferribacteres</taxon>
        <taxon>Deferribacterales</taxon>
        <taxon>Deferribacteraceae</taxon>
        <taxon>Deferribacter</taxon>
    </lineage>
</organism>
<name>A0A5A8F2P9_9BACT</name>
<dbReference type="EC" id="6.2.1.1" evidence="1"/>